<evidence type="ECO:0000256" key="1">
    <source>
        <dbReference type="ARBA" id="ARBA00010617"/>
    </source>
</evidence>
<dbReference type="CDD" id="cd20623">
    <property type="entry name" value="CYP_unk"/>
    <property type="match status" value="1"/>
</dbReference>
<protein>
    <submittedName>
        <fullName evidence="3">Cytochrome P450</fullName>
    </submittedName>
</protein>
<dbReference type="PANTHER" id="PTHR46696:SF1">
    <property type="entry name" value="CYTOCHROME P450 YJIB-RELATED"/>
    <property type="match status" value="1"/>
</dbReference>
<dbReference type="GO" id="GO:0016705">
    <property type="term" value="F:oxidoreductase activity, acting on paired donors, with incorporation or reduction of molecular oxygen"/>
    <property type="evidence" value="ECO:0007669"/>
    <property type="project" value="InterPro"/>
</dbReference>
<dbReference type="GO" id="GO:0020037">
    <property type="term" value="F:heme binding"/>
    <property type="evidence" value="ECO:0007669"/>
    <property type="project" value="InterPro"/>
</dbReference>
<dbReference type="PRINTS" id="PR00359">
    <property type="entry name" value="BP450"/>
</dbReference>
<proteinExistence type="inferred from homology"/>
<feature type="region of interest" description="Disordered" evidence="2">
    <location>
        <begin position="424"/>
        <end position="452"/>
    </location>
</feature>
<dbReference type="PANTHER" id="PTHR46696">
    <property type="entry name" value="P450, PUTATIVE (EUROFUNG)-RELATED"/>
    <property type="match status" value="1"/>
</dbReference>
<organism evidence="3 4">
    <name type="scientific">Embleya hyalina</name>
    <dbReference type="NCBI Taxonomy" id="516124"/>
    <lineage>
        <taxon>Bacteria</taxon>
        <taxon>Bacillati</taxon>
        <taxon>Actinomycetota</taxon>
        <taxon>Actinomycetes</taxon>
        <taxon>Kitasatosporales</taxon>
        <taxon>Streptomycetaceae</taxon>
        <taxon>Embleya</taxon>
    </lineage>
</organism>
<feature type="region of interest" description="Disordered" evidence="2">
    <location>
        <begin position="1"/>
        <end position="31"/>
    </location>
</feature>
<dbReference type="Gene3D" id="1.10.630.10">
    <property type="entry name" value="Cytochrome P450"/>
    <property type="match status" value="1"/>
</dbReference>
<dbReference type="SUPFAM" id="SSF48264">
    <property type="entry name" value="Cytochrome P450"/>
    <property type="match status" value="1"/>
</dbReference>
<feature type="compositionally biased region" description="Pro residues" evidence="2">
    <location>
        <begin position="424"/>
        <end position="436"/>
    </location>
</feature>
<accession>A0A401YLS8</accession>
<comment type="similarity">
    <text evidence="1">Belongs to the cytochrome P450 family.</text>
</comment>
<dbReference type="GO" id="GO:0005506">
    <property type="term" value="F:iron ion binding"/>
    <property type="evidence" value="ECO:0007669"/>
    <property type="project" value="InterPro"/>
</dbReference>
<gene>
    <name evidence="3" type="ORF">EHYA_03222</name>
</gene>
<dbReference type="EMBL" id="BIFH01000018">
    <property type="protein sequence ID" value="GCD95548.1"/>
    <property type="molecule type" value="Genomic_DNA"/>
</dbReference>
<evidence type="ECO:0000256" key="2">
    <source>
        <dbReference type="SAM" id="MobiDB-lite"/>
    </source>
</evidence>
<dbReference type="InterPro" id="IPR002397">
    <property type="entry name" value="Cyt_P450_B"/>
</dbReference>
<dbReference type="Proteomes" id="UP000286931">
    <property type="component" value="Unassembled WGS sequence"/>
</dbReference>
<evidence type="ECO:0000313" key="3">
    <source>
        <dbReference type="EMBL" id="GCD95548.1"/>
    </source>
</evidence>
<sequence length="465" mass="50033">MNTGNTGPLDRSAPSPGAHAGPPPGCPAHAGGALPLYDKTFSADPRAAYEHLRRQGVAAPVELAPGVDAMLVTDHAAALRVLHSPELFAKDPRRWLALADGTVPADSPVVPMMMYRPNALFSDGAEHLRLRQAVTDSLDRIDPYQLRRFVERSSDYLVDQWAGTGRVDLLNHYAKTLPLLVFSELFGSPPELGDRLVAGIAGIFDAVGDAEAANTMLTGALVELVALKREQPGSDVTSWLMAHPNRLTDEEMIHQLVMLMSAGTEPQRNLIANGLRLILSDERFSASLFGGGASVEDALDEVLWTDPPMANYAVHYPVRDVDMSGVVLPRGTPVVISFAATNSDPALIAQGRRPSNRSHLAWSAGPHACPAKDSAWLIATAAIEKLLNRLPDLELAVPVAELDWRPGPFNRALTALPARFTPIAPRPAPTAEPVPARPATAPERPESGARKGGVWSSFLNWWRGQ</sequence>
<name>A0A401YLS8_9ACTN</name>
<reference evidence="3 4" key="1">
    <citation type="submission" date="2018-12" db="EMBL/GenBank/DDBJ databases">
        <title>Draft genome sequence of Embleya hyalina NBRC 13850T.</title>
        <authorList>
            <person name="Komaki H."/>
            <person name="Hosoyama A."/>
            <person name="Kimura A."/>
            <person name="Ichikawa N."/>
            <person name="Tamura T."/>
        </authorList>
    </citation>
    <scope>NUCLEOTIDE SEQUENCE [LARGE SCALE GENOMIC DNA]</scope>
    <source>
        <strain evidence="3 4">NBRC 13850</strain>
    </source>
</reference>
<evidence type="ECO:0000313" key="4">
    <source>
        <dbReference type="Proteomes" id="UP000286931"/>
    </source>
</evidence>
<dbReference type="GO" id="GO:0004497">
    <property type="term" value="F:monooxygenase activity"/>
    <property type="evidence" value="ECO:0007669"/>
    <property type="project" value="InterPro"/>
</dbReference>
<comment type="caution">
    <text evidence="3">The sequence shown here is derived from an EMBL/GenBank/DDBJ whole genome shotgun (WGS) entry which is preliminary data.</text>
</comment>
<dbReference type="AlphaFoldDB" id="A0A401YLS8"/>
<keyword evidence="4" id="KW-1185">Reference proteome</keyword>
<dbReference type="InterPro" id="IPR036396">
    <property type="entry name" value="Cyt_P450_sf"/>
</dbReference>